<dbReference type="EMBL" id="FNCG01000005">
    <property type="protein sequence ID" value="SDG85749.1"/>
    <property type="molecule type" value="Genomic_DNA"/>
</dbReference>
<proteinExistence type="predicted"/>
<dbReference type="Proteomes" id="UP000199705">
    <property type="component" value="Unassembled WGS sequence"/>
</dbReference>
<gene>
    <name evidence="1" type="ORF">SAMN05192573_105121</name>
</gene>
<organism evidence="1 2">
    <name type="scientific">Mucilaginibacter gossypii</name>
    <dbReference type="NCBI Taxonomy" id="551996"/>
    <lineage>
        <taxon>Bacteria</taxon>
        <taxon>Pseudomonadati</taxon>
        <taxon>Bacteroidota</taxon>
        <taxon>Sphingobacteriia</taxon>
        <taxon>Sphingobacteriales</taxon>
        <taxon>Sphingobacteriaceae</taxon>
        <taxon>Mucilaginibacter</taxon>
    </lineage>
</organism>
<dbReference type="RefSeq" id="WP_112656106.1">
    <property type="nucleotide sequence ID" value="NZ_CP071878.2"/>
</dbReference>
<name>A0A1G7XNC9_9SPHI</name>
<evidence type="ECO:0000313" key="2">
    <source>
        <dbReference type="Proteomes" id="UP000199705"/>
    </source>
</evidence>
<evidence type="ECO:0000313" key="1">
    <source>
        <dbReference type="EMBL" id="SDG85749.1"/>
    </source>
</evidence>
<dbReference type="InterPro" id="IPR032710">
    <property type="entry name" value="NTF2-like_dom_sf"/>
</dbReference>
<dbReference type="OrthoDB" id="792421at2"/>
<dbReference type="SUPFAM" id="SSF54427">
    <property type="entry name" value="NTF2-like"/>
    <property type="match status" value="1"/>
</dbReference>
<protein>
    <submittedName>
        <fullName evidence="1">Uncharacterized protein</fullName>
    </submittedName>
</protein>
<sequence length="168" mass="18743">MKKHLLPLLCLCMFMSSLPGIAASAKMMLPADTVAKLKPEVRQVVETVIKASGTFSIEAVSDLYAPNAVVADEQPPFSWNGQLAGVQWINSVQKAVKDFKIRDFKVDLQRIKTFQQTDEIVYLIAPVEYTGLVNGEHFEEQGAFSFVLRIVSGKWLIKSQAWVPRNGM</sequence>
<reference evidence="2" key="1">
    <citation type="submission" date="2016-10" db="EMBL/GenBank/DDBJ databases">
        <authorList>
            <person name="Varghese N."/>
            <person name="Submissions S."/>
        </authorList>
    </citation>
    <scope>NUCLEOTIDE SEQUENCE [LARGE SCALE GENOMIC DNA]</scope>
    <source>
        <strain evidence="2">Gh-67</strain>
    </source>
</reference>
<dbReference type="Gene3D" id="3.10.450.50">
    <property type="match status" value="1"/>
</dbReference>
<keyword evidence="2" id="KW-1185">Reference proteome</keyword>
<dbReference type="AlphaFoldDB" id="A0A1G7XNC9"/>
<dbReference type="STRING" id="551996.SAMN05192573_105121"/>
<accession>A0A1G7XNC9</accession>